<dbReference type="Gene3D" id="1.10.260.40">
    <property type="entry name" value="lambda repressor-like DNA-binding domains"/>
    <property type="match status" value="1"/>
</dbReference>
<feature type="region of interest" description="Disordered" evidence="1">
    <location>
        <begin position="1"/>
        <end position="25"/>
    </location>
</feature>
<reference evidence="2 3" key="1">
    <citation type="submission" date="2020-03" db="EMBL/GenBank/DDBJ databases">
        <title>Above-ground endophytic microbial communities from plants in different locations in the United States.</title>
        <authorList>
            <person name="Frank C."/>
        </authorList>
    </citation>
    <scope>NUCLEOTIDE SEQUENCE [LARGE SCALE GENOMIC DNA]</scope>
    <source>
        <strain evidence="2 3">WW7</strain>
    </source>
</reference>
<keyword evidence="3" id="KW-1185">Reference proteome</keyword>
<organism evidence="2 3">
    <name type="scientific">Curtobacterium salicis</name>
    <dbReference type="NCBI Taxonomy" id="1779862"/>
    <lineage>
        <taxon>Bacteria</taxon>
        <taxon>Bacillati</taxon>
        <taxon>Actinomycetota</taxon>
        <taxon>Actinomycetes</taxon>
        <taxon>Micrococcales</taxon>
        <taxon>Microbacteriaceae</taxon>
        <taxon>Curtobacterium</taxon>
    </lineage>
</organism>
<proteinExistence type="predicted"/>
<dbReference type="Proteomes" id="UP001318300">
    <property type="component" value="Unassembled WGS sequence"/>
</dbReference>
<accession>A0ABX0T1S7</accession>
<evidence type="ECO:0000313" key="2">
    <source>
        <dbReference type="EMBL" id="NII39450.1"/>
    </source>
</evidence>
<dbReference type="InterPro" id="IPR010982">
    <property type="entry name" value="Lambda_DNA-bd_dom_sf"/>
</dbReference>
<protein>
    <submittedName>
        <fullName evidence="2">Transcriptional regulator with XRE-family HTH domain</fullName>
    </submittedName>
</protein>
<evidence type="ECO:0000256" key="1">
    <source>
        <dbReference type="SAM" id="MobiDB-lite"/>
    </source>
</evidence>
<name>A0ABX0T1S7_9MICO</name>
<evidence type="ECO:0000313" key="3">
    <source>
        <dbReference type="Proteomes" id="UP001318300"/>
    </source>
</evidence>
<dbReference type="RefSeq" id="WP_166778676.1">
    <property type="nucleotide sequence ID" value="NZ_JAAOYO010000001.1"/>
</dbReference>
<gene>
    <name evidence="2" type="ORF">E9228_000069</name>
</gene>
<comment type="caution">
    <text evidence="2">The sequence shown here is derived from an EMBL/GenBank/DDBJ whole genome shotgun (WGS) entry which is preliminary data.</text>
</comment>
<sequence>MSRSPRKTPRELAPEPWPEVKSPDPVAEAARVFAATLRAQVGERSTRSVAAAAGIHHVTLLRVLAGDSWPDIATLARLEIALDAKLWHGPQRDETQ</sequence>
<dbReference type="SUPFAM" id="SSF47413">
    <property type="entry name" value="lambda repressor-like DNA-binding domains"/>
    <property type="match status" value="1"/>
</dbReference>
<dbReference type="EMBL" id="JAAOYO010000001">
    <property type="protein sequence ID" value="NII39450.1"/>
    <property type="molecule type" value="Genomic_DNA"/>
</dbReference>